<accession>A0A975FYY2</accession>
<gene>
    <name evidence="1" type="ORF">KCG34_20555</name>
</gene>
<evidence type="ECO:0000313" key="1">
    <source>
        <dbReference type="EMBL" id="QUD87417.1"/>
    </source>
</evidence>
<reference evidence="1" key="1">
    <citation type="submission" date="2021-04" db="EMBL/GenBank/DDBJ databases">
        <title>The complete genome sequence of Caulobacter sp. S6.</title>
        <authorList>
            <person name="Tang Y."/>
            <person name="Ouyang W."/>
            <person name="Liu Q."/>
            <person name="Huang B."/>
            <person name="Guo Z."/>
            <person name="Lei P."/>
        </authorList>
    </citation>
    <scope>NUCLEOTIDE SEQUENCE</scope>
    <source>
        <strain evidence="1">S6</strain>
    </source>
</reference>
<dbReference type="Proteomes" id="UP000676409">
    <property type="component" value="Chromosome"/>
</dbReference>
<name>A0A975FYY2_9CAUL</name>
<sequence length="167" mass="17851">MAEIAAAHTTVSDKIRALNAEGVPRAEIARFLGKRYQHVRNVLVADAEQGPTYVVGRAELAPVAEAAQPFVHEPVFEQRSGGIYRLVVRDDGVLVLPPAVREALGVPAGGVVMANLSDEEFSVISSAKAGRRAQEMVRATIGTGGPSLVDELIADRRREAAREEADD</sequence>
<keyword evidence="2" id="KW-1185">Reference proteome</keyword>
<organism evidence="1 2">
    <name type="scientific">Phenylobacterium montanum</name>
    <dbReference type="NCBI Taxonomy" id="2823693"/>
    <lineage>
        <taxon>Bacteria</taxon>
        <taxon>Pseudomonadati</taxon>
        <taxon>Pseudomonadota</taxon>
        <taxon>Alphaproteobacteria</taxon>
        <taxon>Caulobacterales</taxon>
        <taxon>Caulobacteraceae</taxon>
        <taxon>Phenylobacterium</taxon>
    </lineage>
</organism>
<dbReference type="GO" id="GO:0003677">
    <property type="term" value="F:DNA binding"/>
    <property type="evidence" value="ECO:0007669"/>
    <property type="project" value="UniProtKB-KW"/>
</dbReference>
<proteinExistence type="predicted"/>
<dbReference type="KEGG" id="caul:KCG34_20555"/>
<keyword evidence="1" id="KW-0238">DNA-binding</keyword>
<protein>
    <submittedName>
        <fullName evidence="1">AbrB/MazE/SpoVT family DNA-binding domain-containing protein</fullName>
    </submittedName>
</protein>
<evidence type="ECO:0000313" key="2">
    <source>
        <dbReference type="Proteomes" id="UP000676409"/>
    </source>
</evidence>
<dbReference type="RefSeq" id="WP_211937469.1">
    <property type="nucleotide sequence ID" value="NZ_CP073078.1"/>
</dbReference>
<dbReference type="AlphaFoldDB" id="A0A975FYY2"/>
<dbReference type="EMBL" id="CP073078">
    <property type="protein sequence ID" value="QUD87417.1"/>
    <property type="molecule type" value="Genomic_DNA"/>
</dbReference>